<evidence type="ECO:0008006" key="4">
    <source>
        <dbReference type="Google" id="ProtNLM"/>
    </source>
</evidence>
<protein>
    <recommendedName>
        <fullName evidence="4">Peroxin/Ferlin domain-containing protein</fullName>
    </recommendedName>
</protein>
<gene>
    <name evidence="2" type="ORF">CONLIGDRAFT_561267</name>
</gene>
<dbReference type="EMBL" id="KV875106">
    <property type="protein sequence ID" value="OIW23650.1"/>
    <property type="molecule type" value="Genomic_DNA"/>
</dbReference>
<organism evidence="2 3">
    <name type="scientific">Coniochaeta ligniaria NRRL 30616</name>
    <dbReference type="NCBI Taxonomy" id="1408157"/>
    <lineage>
        <taxon>Eukaryota</taxon>
        <taxon>Fungi</taxon>
        <taxon>Dikarya</taxon>
        <taxon>Ascomycota</taxon>
        <taxon>Pezizomycotina</taxon>
        <taxon>Sordariomycetes</taxon>
        <taxon>Sordariomycetidae</taxon>
        <taxon>Coniochaetales</taxon>
        <taxon>Coniochaetaceae</taxon>
        <taxon>Coniochaeta</taxon>
    </lineage>
</organism>
<feature type="non-terminal residue" evidence="2">
    <location>
        <position position="433"/>
    </location>
</feature>
<feature type="compositionally biased region" description="Basic and acidic residues" evidence="1">
    <location>
        <begin position="1"/>
        <end position="20"/>
    </location>
</feature>
<accession>A0A1J7J807</accession>
<evidence type="ECO:0000313" key="3">
    <source>
        <dbReference type="Proteomes" id="UP000182658"/>
    </source>
</evidence>
<feature type="non-terminal residue" evidence="2">
    <location>
        <position position="1"/>
    </location>
</feature>
<proteinExistence type="predicted"/>
<reference evidence="2 3" key="1">
    <citation type="submission" date="2016-10" db="EMBL/GenBank/DDBJ databases">
        <title>Draft genome sequence of Coniochaeta ligniaria NRRL30616, a lignocellulolytic fungus for bioabatement of inhibitors in plant biomass hydrolysates.</title>
        <authorList>
            <consortium name="DOE Joint Genome Institute"/>
            <person name="Jimenez D.J."/>
            <person name="Hector R.E."/>
            <person name="Riley R."/>
            <person name="Sun H."/>
            <person name="Grigoriev I.V."/>
            <person name="Van Elsas J.D."/>
            <person name="Nichols N.N."/>
        </authorList>
    </citation>
    <scope>NUCLEOTIDE SEQUENCE [LARGE SCALE GENOMIC DNA]</scope>
    <source>
        <strain evidence="2 3">NRRL 30616</strain>
    </source>
</reference>
<dbReference type="Proteomes" id="UP000182658">
    <property type="component" value="Unassembled WGS sequence"/>
</dbReference>
<dbReference type="OrthoDB" id="72441at2759"/>
<keyword evidence="3" id="KW-1185">Reference proteome</keyword>
<sequence length="433" mass="49119">RRSRRVEPLKDSDYDHEINLLDHSSPVPQKPSLEALRSSTSGPSVEAEPSSPNRGPRIPDRTTSAGHAARGFQSSRGNGDTPEPGLPTVEVEQPTPINDDIHRTVSKKAAKPRHRSPETAIDILYENQRGGFLCGIPLFASKALGNLDPPPWTNFAHKPSPTDITNAQPPDPSWEWAWPEWRINHDDGVDEDGWEYSFAFSKKFSWHGPKWWNSFVRRRAWIRKRVKKDSGYVQEDPSMLNAEYFAVRPASVASLARSPSRASSRRASKVSSAKSQTADFEELERPDIEDVESLLQVLRASRIDREKIEAIDSYLEHVRDDFVSLDVEMHEIMSLFVFQASRRHLLTRLAHIHDQTLKMVDESDGSQQLRLKAQNLTTAIKHADEEVRRLEYWSDIKEMVVEGETKGAMDHCEGWDERWRGLDTSGPAEPPAP</sequence>
<dbReference type="InterPro" id="IPR051513">
    <property type="entry name" value="Tectonin_beta-prop"/>
</dbReference>
<evidence type="ECO:0000313" key="2">
    <source>
        <dbReference type="EMBL" id="OIW23650.1"/>
    </source>
</evidence>
<dbReference type="STRING" id="1408157.A0A1J7J807"/>
<feature type="compositionally biased region" description="Basic residues" evidence="1">
    <location>
        <begin position="104"/>
        <end position="114"/>
    </location>
</feature>
<evidence type="ECO:0000256" key="1">
    <source>
        <dbReference type="SAM" id="MobiDB-lite"/>
    </source>
</evidence>
<dbReference type="PANTHER" id="PTHR23250">
    <property type="entry name" value="DYSFERLIN-RELATED"/>
    <property type="match status" value="1"/>
</dbReference>
<dbReference type="InParanoid" id="A0A1J7J807"/>
<dbReference type="AlphaFoldDB" id="A0A1J7J807"/>
<feature type="region of interest" description="Disordered" evidence="1">
    <location>
        <begin position="1"/>
        <end position="115"/>
    </location>
</feature>
<name>A0A1J7J807_9PEZI</name>
<dbReference type="PANTHER" id="PTHR23250:SF1">
    <property type="entry name" value="TECTONIN BETA-PROPELLER REPEAT-CONTAINING PROTEIN 1"/>
    <property type="match status" value="1"/>
</dbReference>